<dbReference type="PhylomeDB" id="A0A0K6SAF2"/>
<keyword evidence="2" id="KW-0732">Signal</keyword>
<feature type="compositionally biased region" description="Low complexity" evidence="1">
    <location>
        <begin position="45"/>
        <end position="54"/>
    </location>
</feature>
<reference evidence="3" key="1">
    <citation type="submission" date="2014-11" db="EMBL/GenBank/DDBJ databases">
        <title>Molecular phylogeny of cliff fern family Woodsiaceae with morphological implications.</title>
        <authorList>
            <person name="Shao Y.-Z."/>
            <person name="Wei R."/>
            <person name="Zhang X.-C."/>
        </authorList>
    </citation>
    <scope>NUCLEOTIDE SEQUENCE</scope>
</reference>
<protein>
    <recommendedName>
        <fullName evidence="4">Amine oxidase domain-containing protein</fullName>
    </recommendedName>
</protein>
<dbReference type="AlphaFoldDB" id="A0A0K6SAF2"/>
<dbReference type="PANTHER" id="PTHR42923:SF46">
    <property type="entry name" value="AMINE OXIDASE"/>
    <property type="match status" value="1"/>
</dbReference>
<evidence type="ECO:0000256" key="2">
    <source>
        <dbReference type="SAM" id="SignalP"/>
    </source>
</evidence>
<gene>
    <name evidence="3" type="ORF">Cvel_35400.t1.CR2</name>
</gene>
<dbReference type="EMBL" id="CDMZ01004948">
    <property type="protein sequence ID" value="CUC10653.1"/>
    <property type="molecule type" value="Genomic_DNA"/>
</dbReference>
<proteinExistence type="predicted"/>
<dbReference type="PANTHER" id="PTHR42923">
    <property type="entry name" value="PROTOPORPHYRINOGEN OXIDASE"/>
    <property type="match status" value="1"/>
</dbReference>
<dbReference type="Pfam" id="PF13450">
    <property type="entry name" value="NAD_binding_8"/>
    <property type="match status" value="1"/>
</dbReference>
<dbReference type="GO" id="GO:0016491">
    <property type="term" value="F:oxidoreductase activity"/>
    <property type="evidence" value="ECO:0007669"/>
    <property type="project" value="TreeGrafter"/>
</dbReference>
<dbReference type="Gene3D" id="3.50.50.60">
    <property type="entry name" value="FAD/NAD(P)-binding domain"/>
    <property type="match status" value="1"/>
</dbReference>
<dbReference type="VEuPathDB" id="CryptoDB:Cvel_35400"/>
<evidence type="ECO:0008006" key="4">
    <source>
        <dbReference type="Google" id="ProtNLM"/>
    </source>
</evidence>
<organism evidence="3">
    <name type="scientific">Chromera velia CCMP2878</name>
    <dbReference type="NCBI Taxonomy" id="1169474"/>
    <lineage>
        <taxon>Eukaryota</taxon>
        <taxon>Sar</taxon>
        <taxon>Alveolata</taxon>
        <taxon>Colpodellida</taxon>
        <taxon>Chromeraceae</taxon>
        <taxon>Chromera</taxon>
    </lineage>
</organism>
<dbReference type="InterPro" id="IPR036188">
    <property type="entry name" value="FAD/NAD-bd_sf"/>
</dbReference>
<dbReference type="PRINTS" id="PR00419">
    <property type="entry name" value="ADXRDTASE"/>
</dbReference>
<dbReference type="InterPro" id="IPR050464">
    <property type="entry name" value="Zeta_carotene_desat/Oxidored"/>
</dbReference>
<name>A0A0K6SAF2_9ALVE</name>
<feature type="region of interest" description="Disordered" evidence="1">
    <location>
        <begin position="45"/>
        <end position="94"/>
    </location>
</feature>
<feature type="signal peptide" evidence="2">
    <location>
        <begin position="1"/>
        <end position="20"/>
    </location>
</feature>
<evidence type="ECO:0000256" key="1">
    <source>
        <dbReference type="SAM" id="MobiDB-lite"/>
    </source>
</evidence>
<feature type="chain" id="PRO_5005508304" description="Amine oxidase domain-containing protein" evidence="2">
    <location>
        <begin position="21"/>
        <end position="174"/>
    </location>
</feature>
<dbReference type="SUPFAM" id="SSF51905">
    <property type="entry name" value="FAD/NAD(P)-binding domain"/>
    <property type="match status" value="1"/>
</dbReference>
<accession>A0A0K6SAF2</accession>
<evidence type="ECO:0000313" key="3">
    <source>
        <dbReference type="EMBL" id="CUC10653.1"/>
    </source>
</evidence>
<sequence length="174" mass="18356">MKLSVVPLLFGLLLSHLTSTGICFQRNTAAGFGRTRLTRRGHASLLSSPSDAADVQVDSPEAPSDTSSEEDLPVSPISAAPFHQRAQESSATVAEGKTKRKVVIIGGGWAGFGAAKRMTDAGYNVTLLDASENPGGLSTGWRTEKGRPVEAGMKGFWSVWVVLLFLKICSTGGH</sequence>